<accession>A0A0L6U868</accession>
<feature type="domain" description="DUF8040" evidence="1">
    <location>
        <begin position="68"/>
        <end position="103"/>
    </location>
</feature>
<gene>
    <name evidence="2" type="ORF">VP01_887g8</name>
</gene>
<organism evidence="2 3">
    <name type="scientific">Puccinia sorghi</name>
    <dbReference type="NCBI Taxonomy" id="27349"/>
    <lineage>
        <taxon>Eukaryota</taxon>
        <taxon>Fungi</taxon>
        <taxon>Dikarya</taxon>
        <taxon>Basidiomycota</taxon>
        <taxon>Pucciniomycotina</taxon>
        <taxon>Pucciniomycetes</taxon>
        <taxon>Pucciniales</taxon>
        <taxon>Pucciniaceae</taxon>
        <taxon>Puccinia</taxon>
    </lineage>
</organism>
<dbReference type="InterPro" id="IPR058353">
    <property type="entry name" value="DUF8040"/>
</dbReference>
<dbReference type="AlphaFoldDB" id="A0A0L6U868"/>
<dbReference type="Pfam" id="PF26138">
    <property type="entry name" value="DUF8040"/>
    <property type="match status" value="1"/>
</dbReference>
<reference evidence="2 3" key="1">
    <citation type="submission" date="2015-08" db="EMBL/GenBank/DDBJ databases">
        <title>Next Generation Sequencing and Analysis of the Genome of Puccinia sorghi L Schw, the Causal Agent of Maize Common Rust.</title>
        <authorList>
            <person name="Rochi L."/>
            <person name="Burguener G."/>
            <person name="Darino M."/>
            <person name="Turjanski A."/>
            <person name="Kreff E."/>
            <person name="Dieguez M.J."/>
            <person name="Sacco F."/>
        </authorList>
    </citation>
    <scope>NUCLEOTIDE SEQUENCE [LARGE SCALE GENOMIC DNA]</scope>
    <source>
        <strain evidence="2 3">RO10H11247</strain>
    </source>
</reference>
<evidence type="ECO:0000313" key="2">
    <source>
        <dbReference type="EMBL" id="KNZ44738.1"/>
    </source>
</evidence>
<proteinExistence type="predicted"/>
<evidence type="ECO:0000259" key="1">
    <source>
        <dbReference type="Pfam" id="PF26138"/>
    </source>
</evidence>
<evidence type="ECO:0000313" key="3">
    <source>
        <dbReference type="Proteomes" id="UP000037035"/>
    </source>
</evidence>
<sequence>MYSPIDSEEYNNLQISATVILLEILLPYTLPQIPYNNLELPSASYAPTILNGNPQRCVDVLQNEPVSKLLSMEEKLTISLYINGHNNSNKQAQDRFQHSSQTI</sequence>
<dbReference type="Proteomes" id="UP000037035">
    <property type="component" value="Unassembled WGS sequence"/>
</dbReference>
<comment type="caution">
    <text evidence="2">The sequence shown here is derived from an EMBL/GenBank/DDBJ whole genome shotgun (WGS) entry which is preliminary data.</text>
</comment>
<dbReference type="VEuPathDB" id="FungiDB:VP01_887g8"/>
<dbReference type="OrthoDB" id="2505551at2759"/>
<dbReference type="EMBL" id="LAVV01014470">
    <property type="protein sequence ID" value="KNZ44738.1"/>
    <property type="molecule type" value="Genomic_DNA"/>
</dbReference>
<name>A0A0L6U868_9BASI</name>
<protein>
    <recommendedName>
        <fullName evidence="1">DUF8040 domain-containing protein</fullName>
    </recommendedName>
</protein>
<keyword evidence="3" id="KW-1185">Reference proteome</keyword>